<dbReference type="STRING" id="93625.A0A409XQZ5"/>
<comment type="similarity">
    <text evidence="2 3">Belongs to the glutamine synthetase family.</text>
</comment>
<dbReference type="PROSITE" id="PS51987">
    <property type="entry name" value="GS_CATALYTIC"/>
    <property type="match status" value="1"/>
</dbReference>
<dbReference type="Proteomes" id="UP000283269">
    <property type="component" value="Unassembled WGS sequence"/>
</dbReference>
<gene>
    <name evidence="6" type="ORF">CVT25_003516</name>
</gene>
<feature type="compositionally biased region" description="Polar residues" evidence="4">
    <location>
        <begin position="1"/>
        <end position="11"/>
    </location>
</feature>
<feature type="domain" description="GS catalytic" evidence="5">
    <location>
        <begin position="143"/>
        <end position="486"/>
    </location>
</feature>
<dbReference type="InterPro" id="IPR014746">
    <property type="entry name" value="Gln_synth/guanido_kin_cat_dom"/>
</dbReference>
<evidence type="ECO:0000256" key="3">
    <source>
        <dbReference type="RuleBase" id="RU000384"/>
    </source>
</evidence>
<accession>A0A409XQZ5</accession>
<dbReference type="InterPro" id="IPR008146">
    <property type="entry name" value="Gln_synth_cat_dom"/>
</dbReference>
<dbReference type="Gene3D" id="3.30.590.10">
    <property type="entry name" value="Glutamine synthetase/guanido kinase, catalytic domain"/>
    <property type="match status" value="1"/>
</dbReference>
<dbReference type="InParanoid" id="A0A409XQZ5"/>
<dbReference type="GO" id="GO:0004356">
    <property type="term" value="F:glutamine synthetase activity"/>
    <property type="evidence" value="ECO:0007669"/>
    <property type="project" value="InterPro"/>
</dbReference>
<reference evidence="6 7" key="1">
    <citation type="journal article" date="2018" name="Evol. Lett.">
        <title>Horizontal gene cluster transfer increased hallucinogenic mushroom diversity.</title>
        <authorList>
            <person name="Reynolds H.T."/>
            <person name="Vijayakumar V."/>
            <person name="Gluck-Thaler E."/>
            <person name="Korotkin H.B."/>
            <person name="Matheny P.B."/>
            <person name="Slot J.C."/>
        </authorList>
    </citation>
    <scope>NUCLEOTIDE SEQUENCE [LARGE SCALE GENOMIC DNA]</scope>
    <source>
        <strain evidence="6 7">2631</strain>
    </source>
</reference>
<evidence type="ECO:0000256" key="4">
    <source>
        <dbReference type="SAM" id="MobiDB-lite"/>
    </source>
</evidence>
<dbReference type="OrthoDB" id="3364440at2759"/>
<evidence type="ECO:0000313" key="6">
    <source>
        <dbReference type="EMBL" id="PPQ93134.1"/>
    </source>
</evidence>
<dbReference type="AlphaFoldDB" id="A0A409XQZ5"/>
<dbReference type="PANTHER" id="PTHR43785:SF2">
    <property type="entry name" value="TYPE-1 GLUTAMINE SYNTHETASE 1"/>
    <property type="match status" value="1"/>
</dbReference>
<dbReference type="PANTHER" id="PTHR43785">
    <property type="entry name" value="GAMMA-GLUTAMYLPUTRESCINE SYNTHETASE"/>
    <property type="match status" value="1"/>
</dbReference>
<organism evidence="6 7">
    <name type="scientific">Psilocybe cyanescens</name>
    <dbReference type="NCBI Taxonomy" id="93625"/>
    <lineage>
        <taxon>Eukaryota</taxon>
        <taxon>Fungi</taxon>
        <taxon>Dikarya</taxon>
        <taxon>Basidiomycota</taxon>
        <taxon>Agaricomycotina</taxon>
        <taxon>Agaricomycetes</taxon>
        <taxon>Agaricomycetidae</taxon>
        <taxon>Agaricales</taxon>
        <taxon>Agaricineae</taxon>
        <taxon>Strophariaceae</taxon>
        <taxon>Psilocybe</taxon>
    </lineage>
</organism>
<dbReference type="SMART" id="SM01230">
    <property type="entry name" value="Gln-synt_C"/>
    <property type="match status" value="1"/>
</dbReference>
<protein>
    <recommendedName>
        <fullName evidence="5">GS catalytic domain-containing protein</fullName>
    </recommendedName>
</protein>
<keyword evidence="1" id="KW-0436">Ligase</keyword>
<name>A0A409XQZ5_PSICY</name>
<dbReference type="Pfam" id="PF00120">
    <property type="entry name" value="Gln-synt_C"/>
    <property type="match status" value="1"/>
</dbReference>
<evidence type="ECO:0000259" key="5">
    <source>
        <dbReference type="PROSITE" id="PS51987"/>
    </source>
</evidence>
<keyword evidence="7" id="KW-1185">Reference proteome</keyword>
<evidence type="ECO:0000256" key="2">
    <source>
        <dbReference type="PROSITE-ProRule" id="PRU01331"/>
    </source>
</evidence>
<evidence type="ECO:0000313" key="7">
    <source>
        <dbReference type="Proteomes" id="UP000283269"/>
    </source>
</evidence>
<proteinExistence type="inferred from homology"/>
<dbReference type="SUPFAM" id="SSF55931">
    <property type="entry name" value="Glutamine synthetase/guanido kinase"/>
    <property type="match status" value="1"/>
</dbReference>
<comment type="caution">
    <text evidence="6">The sequence shown here is derived from an EMBL/GenBank/DDBJ whole genome shotgun (WGS) entry which is preliminary data.</text>
</comment>
<feature type="region of interest" description="Disordered" evidence="4">
    <location>
        <begin position="1"/>
        <end position="25"/>
    </location>
</feature>
<dbReference type="EMBL" id="NHYD01000842">
    <property type="protein sequence ID" value="PPQ93134.1"/>
    <property type="molecule type" value="Genomic_DNA"/>
</dbReference>
<evidence type="ECO:0000256" key="1">
    <source>
        <dbReference type="ARBA" id="ARBA00022598"/>
    </source>
</evidence>
<sequence length="486" mass="52767">MASSPNLSFQGVQYDAPSEGSDSQGPAVAVDELARLGIKYIRIQWVDLTNNIRFRVLPRAYFHKILKTSRPGTCLTKASLGLVFITVVEGFSATGEYVYAVDLSTLKLCPYAPGHASVMGWFEEKEPIVGIEGHRSVEVDLCPRTILRRVVDKAKETQFLIGFETEFILLKKTSPIEAVNPHGWCNAPALPSGTLEAQVLEEIADALQVPGCGVELQMYHAEAAPGQYEVVTGPLPPLQAVDALIHTRETIFNVASKYGLRATLAPRVFLDNCGSAAHAHISVHSTHGTSAPHLPASTHPSLTPLESSFLSGILAHLSSLTLLALPTPPSYKRMLDGVWSGGTYVCWGTDNREAPLRLCNASSPSSRNFELKTLDGTANPYLAIAAVLGAGLDGIEHGRELTIKECIGDKSAALLGAEGRAALGITERLPLSWKDARVNFEKSEFVDTLFGADFKKKYLALNKKLQEEMSIGRMDDEELKLLVETY</sequence>